<dbReference type="Gene3D" id="3.20.20.450">
    <property type="entry name" value="EAL domain"/>
    <property type="match status" value="1"/>
</dbReference>
<dbReference type="InterPro" id="IPR000160">
    <property type="entry name" value="GGDEF_dom"/>
</dbReference>
<dbReference type="CDD" id="cd00130">
    <property type="entry name" value="PAS"/>
    <property type="match status" value="1"/>
</dbReference>
<dbReference type="PROSITE" id="PS50883">
    <property type="entry name" value="EAL"/>
    <property type="match status" value="1"/>
</dbReference>
<dbReference type="EMBL" id="JALNMH010000006">
    <property type="protein sequence ID" value="MCK7593743.1"/>
    <property type="molecule type" value="Genomic_DNA"/>
</dbReference>
<dbReference type="Pfam" id="PF00563">
    <property type="entry name" value="EAL"/>
    <property type="match status" value="1"/>
</dbReference>
<dbReference type="SUPFAM" id="SSF141868">
    <property type="entry name" value="EAL domain-like"/>
    <property type="match status" value="1"/>
</dbReference>
<dbReference type="PROSITE" id="PS50113">
    <property type="entry name" value="PAC"/>
    <property type="match status" value="2"/>
</dbReference>
<keyword evidence="6" id="KW-1185">Reference proteome</keyword>
<reference evidence="5" key="1">
    <citation type="submission" date="2022-04" db="EMBL/GenBank/DDBJ databases">
        <title>Lysobacter sp. CAU 1642 isolated from sea sand.</title>
        <authorList>
            <person name="Kim W."/>
        </authorList>
    </citation>
    <scope>NUCLEOTIDE SEQUENCE</scope>
    <source>
        <strain evidence="5">CAU 1642</strain>
    </source>
</reference>
<protein>
    <submittedName>
        <fullName evidence="5">EAL domain-containing protein</fullName>
    </submittedName>
</protein>
<dbReference type="Proteomes" id="UP001431449">
    <property type="component" value="Unassembled WGS sequence"/>
</dbReference>
<evidence type="ECO:0000259" key="3">
    <source>
        <dbReference type="PROSITE" id="PS50883"/>
    </source>
</evidence>
<dbReference type="InterPro" id="IPR035919">
    <property type="entry name" value="EAL_sf"/>
</dbReference>
<feature type="region of interest" description="Disordered" evidence="1">
    <location>
        <begin position="1"/>
        <end position="23"/>
    </location>
</feature>
<evidence type="ECO:0000256" key="1">
    <source>
        <dbReference type="SAM" id="MobiDB-lite"/>
    </source>
</evidence>
<dbReference type="NCBIfam" id="TIGR00229">
    <property type="entry name" value="sensory_box"/>
    <property type="match status" value="1"/>
</dbReference>
<dbReference type="Pfam" id="PF13426">
    <property type="entry name" value="PAS_9"/>
    <property type="match status" value="1"/>
</dbReference>
<dbReference type="SUPFAM" id="SSF55785">
    <property type="entry name" value="PYP-like sensor domain (PAS domain)"/>
    <property type="match status" value="1"/>
</dbReference>
<evidence type="ECO:0000259" key="2">
    <source>
        <dbReference type="PROSITE" id="PS50113"/>
    </source>
</evidence>
<evidence type="ECO:0000313" key="5">
    <source>
        <dbReference type="EMBL" id="MCK7593743.1"/>
    </source>
</evidence>
<feature type="domain" description="PAC" evidence="2">
    <location>
        <begin position="244"/>
        <end position="296"/>
    </location>
</feature>
<dbReference type="PROSITE" id="PS50887">
    <property type="entry name" value="GGDEF"/>
    <property type="match status" value="1"/>
</dbReference>
<feature type="domain" description="EAL" evidence="3">
    <location>
        <begin position="469"/>
        <end position="720"/>
    </location>
</feature>
<dbReference type="Gene3D" id="3.30.70.270">
    <property type="match status" value="1"/>
</dbReference>
<feature type="domain" description="PAC" evidence="2">
    <location>
        <begin position="125"/>
        <end position="180"/>
    </location>
</feature>
<name>A0ABT0GH37_9GAMM</name>
<comment type="caution">
    <text evidence="5">The sequence shown here is derived from an EMBL/GenBank/DDBJ whole genome shotgun (WGS) entry which is preliminary data.</text>
</comment>
<dbReference type="InterPro" id="IPR043128">
    <property type="entry name" value="Rev_trsase/Diguanyl_cyclase"/>
</dbReference>
<dbReference type="PANTHER" id="PTHR44757:SF2">
    <property type="entry name" value="BIOFILM ARCHITECTURE MAINTENANCE PROTEIN MBAA"/>
    <property type="match status" value="1"/>
</dbReference>
<dbReference type="InterPro" id="IPR001633">
    <property type="entry name" value="EAL_dom"/>
</dbReference>
<feature type="domain" description="GGDEF" evidence="4">
    <location>
        <begin position="327"/>
        <end position="460"/>
    </location>
</feature>
<dbReference type="InterPro" id="IPR000700">
    <property type="entry name" value="PAS-assoc_C"/>
</dbReference>
<dbReference type="SUPFAM" id="SSF55073">
    <property type="entry name" value="Nucleotide cyclase"/>
    <property type="match status" value="1"/>
</dbReference>
<dbReference type="CDD" id="cd01948">
    <property type="entry name" value="EAL"/>
    <property type="match status" value="1"/>
</dbReference>
<evidence type="ECO:0000313" key="6">
    <source>
        <dbReference type="Proteomes" id="UP001431449"/>
    </source>
</evidence>
<dbReference type="InterPro" id="IPR029787">
    <property type="entry name" value="Nucleotide_cyclase"/>
</dbReference>
<dbReference type="PANTHER" id="PTHR44757">
    <property type="entry name" value="DIGUANYLATE CYCLASE DGCP"/>
    <property type="match status" value="1"/>
</dbReference>
<dbReference type="NCBIfam" id="TIGR00254">
    <property type="entry name" value="GGDEF"/>
    <property type="match status" value="1"/>
</dbReference>
<accession>A0ABT0GH37</accession>
<proteinExistence type="predicted"/>
<dbReference type="InterPro" id="IPR052155">
    <property type="entry name" value="Biofilm_reg_signaling"/>
</dbReference>
<dbReference type="SMART" id="SM00052">
    <property type="entry name" value="EAL"/>
    <property type="match status" value="1"/>
</dbReference>
<gene>
    <name evidence="5" type="ORF">M0G41_08680</name>
</gene>
<dbReference type="InterPro" id="IPR035965">
    <property type="entry name" value="PAS-like_dom_sf"/>
</dbReference>
<dbReference type="Gene3D" id="3.30.450.20">
    <property type="entry name" value="PAS domain"/>
    <property type="match status" value="2"/>
</dbReference>
<dbReference type="CDD" id="cd01949">
    <property type="entry name" value="GGDEF"/>
    <property type="match status" value="1"/>
</dbReference>
<evidence type="ECO:0000259" key="4">
    <source>
        <dbReference type="PROSITE" id="PS50887"/>
    </source>
</evidence>
<dbReference type="Pfam" id="PF00990">
    <property type="entry name" value="GGDEF"/>
    <property type="match status" value="1"/>
</dbReference>
<dbReference type="RefSeq" id="WP_248207984.1">
    <property type="nucleotide sequence ID" value="NZ_JALNMH010000006.1"/>
</dbReference>
<sequence>MSKAPADPDSTSAACERRLDRERSARKQAESLLVEKSKDLYETLQMSRELQQTLQLALWASGDAMWEWAPGEDVLRVTRFHHLNHRGETTLGSLDELLLQRVEQEDAARLRDAALALRDGLSDTLDVAIALLPDEDTGIALYRRVRGRAVERDDEGRALRCLGTLKDITELRQSERSLRLLGHAFATNRDGLAVLDGDWRILEANEALERMLAADGRPLAGLQALEFLDQSALDLPRLKKSGSMHCETTLGGLDGSMLPVELNVSSLAAGQGHAALFLLSVRDISDRHHSQRRLEQMTLFDGLTGLPNRLSLERKLDAVLPDVEEQNEAALLFVDIDGFKTVNDGLGYAAGDELLGEVALRLKGWVGQGDYVARWGADEFCVLTRAAQARDRAERLARRLLDVLSEPMDIKEHRLQVTASIGIALAPEHADSPELLLKLADRAMHQAKRRGRAGFAFHQGDRDSAGLRELEVLGALRHDLEHQRLRMAAQCKVDRDGREIGYETLVRWTHELLGPVSPAEFIPLAERNGLINRIGEVTINQSLAFASRLQAQGLEFEVAINLSPHQLGDAATLDLLRRACRRHKVPAHRINLEITESAVIDDPQVAADLLMAFRGEGFGVALDDFGIGYSSLAYLRLLPLDKVKIDRSFMTDAVDQLQARALLQGIVDLCHTLGLKVVAEGVETEAQATLLRELQVDEMQGFLFGRPILVDDLLSQIGAG</sequence>
<organism evidence="5 6">
    <name type="scientific">Pseudomarimonas salicorniae</name>
    <dbReference type="NCBI Taxonomy" id="2933270"/>
    <lineage>
        <taxon>Bacteria</taxon>
        <taxon>Pseudomonadati</taxon>
        <taxon>Pseudomonadota</taxon>
        <taxon>Gammaproteobacteria</taxon>
        <taxon>Lysobacterales</taxon>
        <taxon>Lysobacteraceae</taxon>
        <taxon>Pseudomarimonas</taxon>
    </lineage>
</organism>
<dbReference type="SMART" id="SM00267">
    <property type="entry name" value="GGDEF"/>
    <property type="match status" value="1"/>
</dbReference>
<dbReference type="InterPro" id="IPR000014">
    <property type="entry name" value="PAS"/>
</dbReference>